<dbReference type="GO" id="GO:0016491">
    <property type="term" value="F:oxidoreductase activity"/>
    <property type="evidence" value="ECO:0007669"/>
    <property type="project" value="InterPro"/>
</dbReference>
<dbReference type="Proteomes" id="UP000500938">
    <property type="component" value="Chromosome"/>
</dbReference>
<dbReference type="Pfam" id="PF01323">
    <property type="entry name" value="DSBA"/>
    <property type="match status" value="1"/>
</dbReference>
<organism evidence="2 3">
    <name type="scientific">Gemmatimonas groenlandica</name>
    <dbReference type="NCBI Taxonomy" id="2732249"/>
    <lineage>
        <taxon>Bacteria</taxon>
        <taxon>Pseudomonadati</taxon>
        <taxon>Gemmatimonadota</taxon>
        <taxon>Gemmatimonadia</taxon>
        <taxon>Gemmatimonadales</taxon>
        <taxon>Gemmatimonadaceae</taxon>
        <taxon>Gemmatimonas</taxon>
    </lineage>
</organism>
<protein>
    <submittedName>
        <fullName evidence="2">DsbA family oxidoreductase</fullName>
    </submittedName>
</protein>
<evidence type="ECO:0000259" key="1">
    <source>
        <dbReference type="Pfam" id="PF01323"/>
    </source>
</evidence>
<dbReference type="PANTHER" id="PTHR13887">
    <property type="entry name" value="GLUTATHIONE S-TRANSFERASE KAPPA"/>
    <property type="match status" value="1"/>
</dbReference>
<evidence type="ECO:0000313" key="2">
    <source>
        <dbReference type="EMBL" id="QJR35376.1"/>
    </source>
</evidence>
<dbReference type="EMBL" id="CP053085">
    <property type="protein sequence ID" value="QJR35376.1"/>
    <property type="molecule type" value="Genomic_DNA"/>
</dbReference>
<evidence type="ECO:0000313" key="3">
    <source>
        <dbReference type="Proteomes" id="UP000500938"/>
    </source>
</evidence>
<sequence>MLVEIWSDIACPWCYVGKRRFEAALAGFAHRDAVTVTWRSFELDPRAPRQHDVSQPELLARKYGMSVADAQAMNARMTEAAAGEGLAFRLDDVKVGNTFDAHRLLHFADTFGKREVLGERLFAAYLGEGAALGDIEALVALAGDVGLDPEAVRAVLSGEEYATAVREDEADAQEIGVTGVPFFVLDRRYGISGAQGHEVLRGALEQAWTERTP</sequence>
<dbReference type="InterPro" id="IPR001853">
    <property type="entry name" value="DSBA-like_thioredoxin_dom"/>
</dbReference>
<reference evidence="2 3" key="1">
    <citation type="submission" date="2020-05" db="EMBL/GenBank/DDBJ databases">
        <title>Complete genome sequence of Gemmatimonas greenlandica TET16.</title>
        <authorList>
            <person name="Zeng Y."/>
        </authorList>
    </citation>
    <scope>NUCLEOTIDE SEQUENCE [LARGE SCALE GENOMIC DNA]</scope>
    <source>
        <strain evidence="2 3">TET16</strain>
    </source>
</reference>
<dbReference type="SUPFAM" id="SSF52833">
    <property type="entry name" value="Thioredoxin-like"/>
    <property type="match status" value="1"/>
</dbReference>
<dbReference type="RefSeq" id="WP_171224806.1">
    <property type="nucleotide sequence ID" value="NZ_CP053085.1"/>
</dbReference>
<dbReference type="KEGG" id="ggr:HKW67_07590"/>
<name>A0A6M4IPL3_9BACT</name>
<dbReference type="CDD" id="cd03024">
    <property type="entry name" value="DsbA_FrnE"/>
    <property type="match status" value="1"/>
</dbReference>
<feature type="domain" description="DSBA-like thioredoxin" evidence="1">
    <location>
        <begin position="3"/>
        <end position="204"/>
    </location>
</feature>
<dbReference type="InterPro" id="IPR036249">
    <property type="entry name" value="Thioredoxin-like_sf"/>
</dbReference>
<keyword evidence="3" id="KW-1185">Reference proteome</keyword>
<accession>A0A6M4IPL3</accession>
<dbReference type="AlphaFoldDB" id="A0A6M4IPL3"/>
<dbReference type="Gene3D" id="3.40.30.10">
    <property type="entry name" value="Glutaredoxin"/>
    <property type="match status" value="1"/>
</dbReference>
<gene>
    <name evidence="2" type="ORF">HKW67_07590</name>
</gene>
<dbReference type="PANTHER" id="PTHR13887:SF41">
    <property type="entry name" value="THIOREDOXIN SUPERFAMILY PROTEIN"/>
    <property type="match status" value="1"/>
</dbReference>
<proteinExistence type="predicted"/>